<evidence type="ECO:0000313" key="2">
    <source>
        <dbReference type="Proteomes" id="UP000593571"/>
    </source>
</evidence>
<name>A0A7J8BRE7_ROUAE</name>
<keyword evidence="2" id="KW-1185">Reference proteome</keyword>
<dbReference type="Proteomes" id="UP000593571">
    <property type="component" value="Unassembled WGS sequence"/>
</dbReference>
<protein>
    <submittedName>
        <fullName evidence="1">Uncharacterized protein</fullName>
    </submittedName>
</protein>
<organism evidence="1 2">
    <name type="scientific">Rousettus aegyptiacus</name>
    <name type="common">Egyptian fruit bat</name>
    <name type="synonym">Pteropus aegyptiacus</name>
    <dbReference type="NCBI Taxonomy" id="9407"/>
    <lineage>
        <taxon>Eukaryota</taxon>
        <taxon>Metazoa</taxon>
        <taxon>Chordata</taxon>
        <taxon>Craniata</taxon>
        <taxon>Vertebrata</taxon>
        <taxon>Euteleostomi</taxon>
        <taxon>Mammalia</taxon>
        <taxon>Eutheria</taxon>
        <taxon>Laurasiatheria</taxon>
        <taxon>Chiroptera</taxon>
        <taxon>Yinpterochiroptera</taxon>
        <taxon>Pteropodoidea</taxon>
        <taxon>Pteropodidae</taxon>
        <taxon>Rousettinae</taxon>
        <taxon>Rousettus</taxon>
    </lineage>
</organism>
<gene>
    <name evidence="1" type="ORF">HJG63_009539</name>
</gene>
<comment type="caution">
    <text evidence="1">The sequence shown here is derived from an EMBL/GenBank/DDBJ whole genome shotgun (WGS) entry which is preliminary data.</text>
</comment>
<proteinExistence type="predicted"/>
<dbReference type="EMBL" id="JACASE010000016">
    <property type="protein sequence ID" value="KAF6401433.1"/>
    <property type="molecule type" value="Genomic_DNA"/>
</dbReference>
<sequence>MGATRNTGPFFLPQSLVARACHRNRSPLSQNDIHVLCPGVRKAQGWRKRRSTAGRVYASRQGESLCRTEWPLHPSCLHNRRDLSLSAYRAEEIREKEFWEKLFSLAKPTHCKASRDNYTI</sequence>
<evidence type="ECO:0000313" key="1">
    <source>
        <dbReference type="EMBL" id="KAF6401433.1"/>
    </source>
</evidence>
<dbReference type="AlphaFoldDB" id="A0A7J8BRE7"/>
<accession>A0A7J8BRE7</accession>
<reference evidence="1 2" key="1">
    <citation type="journal article" date="2020" name="Nature">
        <title>Six reference-quality genomes reveal evolution of bat adaptations.</title>
        <authorList>
            <person name="Jebb D."/>
            <person name="Huang Z."/>
            <person name="Pippel M."/>
            <person name="Hughes G.M."/>
            <person name="Lavrichenko K."/>
            <person name="Devanna P."/>
            <person name="Winkler S."/>
            <person name="Jermiin L.S."/>
            <person name="Skirmuntt E.C."/>
            <person name="Katzourakis A."/>
            <person name="Burkitt-Gray L."/>
            <person name="Ray D.A."/>
            <person name="Sullivan K.A.M."/>
            <person name="Roscito J.G."/>
            <person name="Kirilenko B.M."/>
            <person name="Davalos L.M."/>
            <person name="Corthals A.P."/>
            <person name="Power M.L."/>
            <person name="Jones G."/>
            <person name="Ransome R.D."/>
            <person name="Dechmann D.K.N."/>
            <person name="Locatelli A.G."/>
            <person name="Puechmaille S.J."/>
            <person name="Fedrigo O."/>
            <person name="Jarvis E.D."/>
            <person name="Hiller M."/>
            <person name="Vernes S.C."/>
            <person name="Myers E.W."/>
            <person name="Teeling E.C."/>
        </authorList>
    </citation>
    <scope>NUCLEOTIDE SEQUENCE [LARGE SCALE GENOMIC DNA]</scope>
    <source>
        <strain evidence="1">MRouAeg1</strain>
        <tissue evidence="1">Muscle</tissue>
    </source>
</reference>